<keyword evidence="3" id="KW-0804">Transcription</keyword>
<accession>A0ABU8IZA1</accession>
<dbReference type="InterPro" id="IPR019888">
    <property type="entry name" value="Tscrpt_reg_AsnC-like"/>
</dbReference>
<evidence type="ECO:0000256" key="2">
    <source>
        <dbReference type="ARBA" id="ARBA00023125"/>
    </source>
</evidence>
<dbReference type="RefSeq" id="WP_054923626.1">
    <property type="nucleotide sequence ID" value="NZ_JACFYJ010000056.1"/>
</dbReference>
<evidence type="ECO:0000256" key="3">
    <source>
        <dbReference type="ARBA" id="ARBA00023163"/>
    </source>
</evidence>
<organism evidence="5 6">
    <name type="scientific">Paraburkholderia bengalensis</name>
    <dbReference type="NCBI Taxonomy" id="2747562"/>
    <lineage>
        <taxon>Bacteria</taxon>
        <taxon>Pseudomonadati</taxon>
        <taxon>Pseudomonadota</taxon>
        <taxon>Betaproteobacteria</taxon>
        <taxon>Burkholderiales</taxon>
        <taxon>Burkholderiaceae</taxon>
        <taxon>Paraburkholderia</taxon>
    </lineage>
</organism>
<dbReference type="InterPro" id="IPR036388">
    <property type="entry name" value="WH-like_DNA-bd_sf"/>
</dbReference>
<dbReference type="EMBL" id="JACFYJ010000056">
    <property type="protein sequence ID" value="MEI6000703.1"/>
    <property type="molecule type" value="Genomic_DNA"/>
</dbReference>
<keyword evidence="1" id="KW-0805">Transcription regulation</keyword>
<dbReference type="InterPro" id="IPR000485">
    <property type="entry name" value="AsnC-type_HTH_dom"/>
</dbReference>
<dbReference type="InterPro" id="IPR011008">
    <property type="entry name" value="Dimeric_a/b-barrel"/>
</dbReference>
<name>A0ABU8IZA1_9BURK</name>
<dbReference type="Pfam" id="PF01037">
    <property type="entry name" value="AsnC_trans_reg"/>
    <property type="match status" value="1"/>
</dbReference>
<protein>
    <submittedName>
        <fullName evidence="5">Lrp/AsnC family transcriptional regulator</fullName>
    </submittedName>
</protein>
<evidence type="ECO:0000313" key="5">
    <source>
        <dbReference type="EMBL" id="MEI6000703.1"/>
    </source>
</evidence>
<dbReference type="Gene3D" id="3.30.70.920">
    <property type="match status" value="1"/>
</dbReference>
<gene>
    <name evidence="5" type="ORF">H3V53_26990</name>
</gene>
<dbReference type="InterPro" id="IPR036390">
    <property type="entry name" value="WH_DNA-bd_sf"/>
</dbReference>
<dbReference type="CDD" id="cd00090">
    <property type="entry name" value="HTH_ARSR"/>
    <property type="match status" value="1"/>
</dbReference>
<keyword evidence="6" id="KW-1185">Reference proteome</keyword>
<comment type="caution">
    <text evidence="5">The sequence shown here is derived from an EMBL/GenBank/DDBJ whole genome shotgun (WGS) entry which is preliminary data.</text>
</comment>
<evidence type="ECO:0000259" key="4">
    <source>
        <dbReference type="PROSITE" id="PS50956"/>
    </source>
</evidence>
<dbReference type="SUPFAM" id="SSF46785">
    <property type="entry name" value="Winged helix' DNA-binding domain"/>
    <property type="match status" value="1"/>
</dbReference>
<dbReference type="InterPro" id="IPR011991">
    <property type="entry name" value="ArsR-like_HTH"/>
</dbReference>
<feature type="domain" description="HTH asnC-type" evidence="4">
    <location>
        <begin position="6"/>
        <end position="67"/>
    </location>
</feature>
<dbReference type="PANTHER" id="PTHR30154">
    <property type="entry name" value="LEUCINE-RESPONSIVE REGULATORY PROTEIN"/>
    <property type="match status" value="1"/>
</dbReference>
<dbReference type="PROSITE" id="PS50956">
    <property type="entry name" value="HTH_ASNC_2"/>
    <property type="match status" value="1"/>
</dbReference>
<reference evidence="5 6" key="1">
    <citation type="journal article" date="2022" name="Arch. Microbiol.">
        <title>Paraburkholderia bengalensis sp. nov. isolated from roots of Oryza sativa, IR64.</title>
        <authorList>
            <person name="Nag P."/>
            <person name="Mondal N."/>
            <person name="Sarkar J."/>
            <person name="Das S."/>
        </authorList>
    </citation>
    <scope>NUCLEOTIDE SEQUENCE [LARGE SCALE GENOMIC DNA]</scope>
    <source>
        <strain evidence="5 6">IR64_4_BI</strain>
    </source>
</reference>
<dbReference type="SUPFAM" id="SSF54909">
    <property type="entry name" value="Dimeric alpha+beta barrel"/>
    <property type="match status" value="1"/>
</dbReference>
<dbReference type="Pfam" id="PF13412">
    <property type="entry name" value="HTH_24"/>
    <property type="match status" value="1"/>
</dbReference>
<evidence type="ECO:0000313" key="6">
    <source>
        <dbReference type="Proteomes" id="UP001386437"/>
    </source>
</evidence>
<dbReference type="SMART" id="SM00344">
    <property type="entry name" value="HTH_ASNC"/>
    <property type="match status" value="1"/>
</dbReference>
<dbReference type="PANTHER" id="PTHR30154:SF34">
    <property type="entry name" value="TRANSCRIPTIONAL REGULATOR AZLB"/>
    <property type="match status" value="1"/>
</dbReference>
<dbReference type="PRINTS" id="PR00033">
    <property type="entry name" value="HTHASNC"/>
</dbReference>
<proteinExistence type="predicted"/>
<sequence>MNASPLSPADLQILACLQSDPRMPMAELAEKTHSSVSPCWRRVKRLEESGVIEGYSLQLNRKALGLGIDAFVFVKITSHHERDAVEFEQSLQVIDQVLSCYILSGAEDYLLRIVAADLDTFANFSRKVLAALPHVREVRSAFVMQTIKETTRLPLPA</sequence>
<keyword evidence="2" id="KW-0238">DNA-binding</keyword>
<dbReference type="InterPro" id="IPR019887">
    <property type="entry name" value="Tscrpt_reg_AsnC/Lrp_C"/>
</dbReference>
<evidence type="ECO:0000256" key="1">
    <source>
        <dbReference type="ARBA" id="ARBA00023015"/>
    </source>
</evidence>
<dbReference type="Proteomes" id="UP001386437">
    <property type="component" value="Unassembled WGS sequence"/>
</dbReference>
<dbReference type="Gene3D" id="1.10.10.10">
    <property type="entry name" value="Winged helix-like DNA-binding domain superfamily/Winged helix DNA-binding domain"/>
    <property type="match status" value="1"/>
</dbReference>